<accession>X5M7R3</accession>
<dbReference type="HOGENOM" id="CLU_082760_2_4_5"/>
<reference evidence="2 3" key="1">
    <citation type="journal article" date="2014" name="Front. Genet.">
        <title>Genome and metabolic network of "Candidatus Phaeomarinobacter ectocarpi" Ec32, a new candidate genus of Alphaproteobacteria frequently associated with brown algae.</title>
        <authorList>
            <person name="Dittami S.M."/>
            <person name="Barbeyron T."/>
            <person name="Boyen C."/>
            <person name="Cambefort J."/>
            <person name="Collet G."/>
            <person name="Delage L."/>
            <person name="Gobet A."/>
            <person name="Groisillier A."/>
            <person name="Leblanc C."/>
            <person name="Michel G."/>
            <person name="Scornet D."/>
            <person name="Siegel A."/>
            <person name="Tapia J.E."/>
            <person name="Tonon T."/>
        </authorList>
    </citation>
    <scope>NUCLEOTIDE SEQUENCE [LARGE SCALE GENOMIC DNA]</scope>
    <source>
        <strain evidence="2 3">Ec32</strain>
    </source>
</reference>
<dbReference type="KEGG" id="pect:BN1012_Phect999"/>
<dbReference type="AlphaFoldDB" id="X5M7R3"/>
<dbReference type="SUPFAM" id="SSF69118">
    <property type="entry name" value="AhpD-like"/>
    <property type="match status" value="1"/>
</dbReference>
<evidence type="ECO:0000313" key="3">
    <source>
        <dbReference type="Proteomes" id="UP000032160"/>
    </source>
</evidence>
<dbReference type="PANTHER" id="PTHR34846">
    <property type="entry name" value="4-CARBOXYMUCONOLACTONE DECARBOXYLASE FAMILY PROTEIN (AFU_ORTHOLOGUE AFUA_6G11590)"/>
    <property type="match status" value="1"/>
</dbReference>
<dbReference type="Proteomes" id="UP000032160">
    <property type="component" value="Chromosome I"/>
</dbReference>
<dbReference type="InterPro" id="IPR029032">
    <property type="entry name" value="AhpD-like"/>
</dbReference>
<dbReference type="STRING" id="1458461.BN1012_Phect999"/>
<feature type="domain" description="Carboxymuconolactone decarboxylase-like" evidence="1">
    <location>
        <begin position="39"/>
        <end position="119"/>
    </location>
</feature>
<dbReference type="InterPro" id="IPR003779">
    <property type="entry name" value="CMD-like"/>
</dbReference>
<proteinExistence type="predicted"/>
<protein>
    <recommendedName>
        <fullName evidence="1">Carboxymuconolactone decarboxylase-like domain-containing protein</fullName>
    </recommendedName>
</protein>
<evidence type="ECO:0000259" key="1">
    <source>
        <dbReference type="Pfam" id="PF02627"/>
    </source>
</evidence>
<keyword evidence="3" id="KW-1185">Reference proteome</keyword>
<dbReference type="GO" id="GO:0051920">
    <property type="term" value="F:peroxiredoxin activity"/>
    <property type="evidence" value="ECO:0007669"/>
    <property type="project" value="InterPro"/>
</dbReference>
<dbReference type="OrthoDB" id="4704294at2"/>
<sequence length="188" mass="20447">MPRIPYPETDDITPENAALLADLPDLNVFKMMARSGAAFAPFMALVNAYLNDGTLDPELRELVILRVGHSRSAQYEVWHHERVARELGMAEDRIMAAGAPLPSPLLTDIENAALAFADDVVENTRASDTTFDAVHAHLGDNQTAELLVIVGVYQMVCSFLETMDIEIESGPVPEGRLEKIATGVSNAS</sequence>
<dbReference type="RefSeq" id="WP_052535297.1">
    <property type="nucleotide sequence ID" value="NZ_HG966617.1"/>
</dbReference>
<organism evidence="2 3">
    <name type="scientific">Candidatus Phaeomarinibacter ectocarpi</name>
    <dbReference type="NCBI Taxonomy" id="1458461"/>
    <lineage>
        <taxon>Bacteria</taxon>
        <taxon>Pseudomonadati</taxon>
        <taxon>Pseudomonadota</taxon>
        <taxon>Alphaproteobacteria</taxon>
        <taxon>Hyphomicrobiales</taxon>
        <taxon>Parvibaculaceae</taxon>
        <taxon>Candidatus Phaeomarinibacter</taxon>
    </lineage>
</organism>
<dbReference type="PANTHER" id="PTHR34846:SF11">
    <property type="entry name" value="4-CARBOXYMUCONOLACTONE DECARBOXYLASE FAMILY PROTEIN (AFU_ORTHOLOGUE AFUA_6G11590)"/>
    <property type="match status" value="1"/>
</dbReference>
<dbReference type="Pfam" id="PF02627">
    <property type="entry name" value="CMD"/>
    <property type="match status" value="1"/>
</dbReference>
<evidence type="ECO:0000313" key="2">
    <source>
        <dbReference type="EMBL" id="CDO59213.1"/>
    </source>
</evidence>
<name>X5M7R3_9HYPH</name>
<dbReference type="EMBL" id="HG966617">
    <property type="protein sequence ID" value="CDO59213.1"/>
    <property type="molecule type" value="Genomic_DNA"/>
</dbReference>
<gene>
    <name evidence="2" type="ORF">BN1012_Phect999</name>
</gene>
<dbReference type="Gene3D" id="1.20.1290.10">
    <property type="entry name" value="AhpD-like"/>
    <property type="match status" value="1"/>
</dbReference>